<evidence type="ECO:0000313" key="3">
    <source>
        <dbReference type="EMBL" id="RKT43269.1"/>
    </source>
</evidence>
<dbReference type="InterPro" id="IPR027417">
    <property type="entry name" value="P-loop_NTPase"/>
</dbReference>
<evidence type="ECO:0000259" key="2">
    <source>
        <dbReference type="PROSITE" id="PS51192"/>
    </source>
</evidence>
<dbReference type="CDD" id="cd18011">
    <property type="entry name" value="DEXDc_RapA"/>
    <property type="match status" value="1"/>
</dbReference>
<keyword evidence="4" id="KW-1185">Reference proteome</keyword>
<dbReference type="InterPro" id="IPR014001">
    <property type="entry name" value="Helicase_ATP-bd"/>
</dbReference>
<comment type="caution">
    <text evidence="3">The sequence shown here is derived from an EMBL/GenBank/DDBJ whole genome shotgun (WGS) entry which is preliminary data.</text>
</comment>
<keyword evidence="1" id="KW-0347">Helicase</keyword>
<keyword evidence="1" id="KW-0378">Hydrolase</keyword>
<evidence type="ECO:0000256" key="1">
    <source>
        <dbReference type="ARBA" id="ARBA00022806"/>
    </source>
</evidence>
<feature type="domain" description="Helicase ATP-binding" evidence="2">
    <location>
        <begin position="106"/>
        <end position="278"/>
    </location>
</feature>
<evidence type="ECO:0000313" key="4">
    <source>
        <dbReference type="Proteomes" id="UP000274556"/>
    </source>
</evidence>
<protein>
    <submittedName>
        <fullName evidence="3">SNF2 domain-containing protein</fullName>
    </submittedName>
</protein>
<keyword evidence="1" id="KW-0067">ATP-binding</keyword>
<dbReference type="RefSeq" id="WP_211334962.1">
    <property type="nucleotide sequence ID" value="NZ_RBXL01000001.1"/>
</dbReference>
<dbReference type="EMBL" id="RBXL01000001">
    <property type="protein sequence ID" value="RKT43269.1"/>
    <property type="molecule type" value="Genomic_DNA"/>
</dbReference>
<sequence length="325" mass="36548">MMQTKLQTGQRVRHPEFGEGVVVAVAADGTVRAFFVSGERQVFPTSLVPALTRAEQIIANVQGGAERLRHAWLHLEAYALPLMDNAAALTSAPIDLLPHQVVLTHQVATAAPRRFLVADEVGLGKTIETALILRELASRGELTRALMVVPAGLVNNWHRELNEVFNLDFEVFGTEGDVTDRKSNAFAKHDRLIASVDTLKRPARIKRLKDAPTWDLVVFDEAHHLSAYRNVRKVRKTENYKLAEALRDHARDLLLLSATPHQGDHFRFWMLIQLLDPTLFKSPEEMVEERHRLNAVVYRRTKADACTPDGAPLFTRRWVHTSSSA</sequence>
<dbReference type="InterPro" id="IPR038718">
    <property type="entry name" value="SNF2-like_sf"/>
</dbReference>
<dbReference type="AlphaFoldDB" id="A0A495V1W3"/>
<proteinExistence type="predicted"/>
<dbReference type="SMART" id="SM00487">
    <property type="entry name" value="DEXDc"/>
    <property type="match status" value="1"/>
</dbReference>
<organism evidence="3 4">
    <name type="scientific">Thiocapsa rosea</name>
    <dbReference type="NCBI Taxonomy" id="69360"/>
    <lineage>
        <taxon>Bacteria</taxon>
        <taxon>Pseudomonadati</taxon>
        <taxon>Pseudomonadota</taxon>
        <taxon>Gammaproteobacteria</taxon>
        <taxon>Chromatiales</taxon>
        <taxon>Chromatiaceae</taxon>
        <taxon>Thiocapsa</taxon>
    </lineage>
</organism>
<accession>A0A495V1W3</accession>
<dbReference type="Pfam" id="PF00176">
    <property type="entry name" value="SNF2-rel_dom"/>
    <property type="match status" value="1"/>
</dbReference>
<dbReference type="InterPro" id="IPR000330">
    <property type="entry name" value="SNF2_N"/>
</dbReference>
<dbReference type="GO" id="GO:0004386">
    <property type="term" value="F:helicase activity"/>
    <property type="evidence" value="ECO:0007669"/>
    <property type="project" value="UniProtKB-KW"/>
</dbReference>
<dbReference type="Proteomes" id="UP000274556">
    <property type="component" value="Unassembled WGS sequence"/>
</dbReference>
<dbReference type="Gene3D" id="3.40.50.10810">
    <property type="entry name" value="Tandem AAA-ATPase domain"/>
    <property type="match status" value="1"/>
</dbReference>
<dbReference type="PROSITE" id="PS51192">
    <property type="entry name" value="HELICASE_ATP_BIND_1"/>
    <property type="match status" value="1"/>
</dbReference>
<dbReference type="SUPFAM" id="SSF52540">
    <property type="entry name" value="P-loop containing nucleoside triphosphate hydrolases"/>
    <property type="match status" value="1"/>
</dbReference>
<dbReference type="InterPro" id="IPR057342">
    <property type="entry name" value="DEXDc_RapA"/>
</dbReference>
<gene>
    <name evidence="3" type="ORF">BDD21_0591</name>
</gene>
<keyword evidence="1" id="KW-0547">Nucleotide-binding</keyword>
<reference evidence="3 4" key="1">
    <citation type="submission" date="2018-10" db="EMBL/GenBank/DDBJ databases">
        <title>Genomic Encyclopedia of Archaeal and Bacterial Type Strains, Phase II (KMG-II): from individual species to whole genera.</title>
        <authorList>
            <person name="Goeker M."/>
        </authorList>
    </citation>
    <scope>NUCLEOTIDE SEQUENCE [LARGE SCALE GENOMIC DNA]</scope>
    <source>
        <strain evidence="3 4">DSM 235</strain>
    </source>
</reference>
<dbReference type="GO" id="GO:0005524">
    <property type="term" value="F:ATP binding"/>
    <property type="evidence" value="ECO:0007669"/>
    <property type="project" value="UniProtKB-KW"/>
</dbReference>
<name>A0A495V1W3_9GAMM</name>
<dbReference type="PANTHER" id="PTHR10799">
    <property type="entry name" value="SNF2/RAD54 HELICASE FAMILY"/>
    <property type="match status" value="1"/>
</dbReference>